<accession>A0A9W6D0D9</accession>
<dbReference type="GO" id="GO:0005737">
    <property type="term" value="C:cytoplasm"/>
    <property type="evidence" value="ECO:0007669"/>
    <property type="project" value="TreeGrafter"/>
</dbReference>
<evidence type="ECO:0000259" key="8">
    <source>
        <dbReference type="Pfam" id="PF00171"/>
    </source>
</evidence>
<organism evidence="9 10">
    <name type="scientific">Agromyces rhizosphaerae</name>
    <dbReference type="NCBI Taxonomy" id="88374"/>
    <lineage>
        <taxon>Bacteria</taxon>
        <taxon>Bacillati</taxon>
        <taxon>Actinomycetota</taxon>
        <taxon>Actinomycetes</taxon>
        <taxon>Micrococcales</taxon>
        <taxon>Microbacteriaceae</taxon>
        <taxon>Agromyces</taxon>
    </lineage>
</organism>
<name>A0A9W6D0D9_9MICO</name>
<dbReference type="CDD" id="cd07087">
    <property type="entry name" value="ALDH_F3-13-14_CALDH-like"/>
    <property type="match status" value="1"/>
</dbReference>
<evidence type="ECO:0000256" key="5">
    <source>
        <dbReference type="PIRSR" id="PIRSR036492-1"/>
    </source>
</evidence>
<evidence type="ECO:0000256" key="3">
    <source>
        <dbReference type="ARBA" id="ARBA00023027"/>
    </source>
</evidence>
<evidence type="ECO:0000313" key="10">
    <source>
        <dbReference type="Proteomes" id="UP001144396"/>
    </source>
</evidence>
<dbReference type="PANTHER" id="PTHR43570:SF16">
    <property type="entry name" value="ALDEHYDE DEHYDROGENASE TYPE III, ISOFORM Q"/>
    <property type="match status" value="1"/>
</dbReference>
<sequence length="467" mass="50899">MTTELMSQPTGASSAIADRVARVRAGFASGITRPLEWRRRQLDAVERMLREHHDELEQAIFADLGKPPVEGYMTELGPVLTEIGIMRKHLAKWTRRRKVPFIPFLWSKGFIQREPLGTVLIIAPWNYPVDLLFMPAVGAIAAGDAVVLKPSELAPATSAVLAELVPRYLDPRAIAVVEGGVPETTELLAMKWDHVFYTGNGVVGRIVMEAASKHLTPVTLELGGKSPVWVDPSANLEDTANWLTWGKFLNTGQTCVAPDYVMTTPEVQPRLIAALTAEIERFYGADPRRSPDYGRIVNRRHTDRLAGLIAGADVALGGEVEPEERYVAPTILRDVAATDPVMQQEIFGPVLPIVPVAGVDEAIEQVNAGDKPLAMYVFSEADAPVEAFLERTSSGSVAINASMIQLGVDSLPFGGVGASGMGSYHGEKTIEIFSHNRSVLRKAKGPNFVKLTEPPYTPKVVKRLRSV</sequence>
<feature type="domain" description="Aldehyde dehydrogenase" evidence="8">
    <location>
        <begin position="6"/>
        <end position="438"/>
    </location>
</feature>
<dbReference type="FunFam" id="3.40.605.10:FF:000004">
    <property type="entry name" value="Aldehyde dehydrogenase"/>
    <property type="match status" value="1"/>
</dbReference>
<dbReference type="InterPro" id="IPR029510">
    <property type="entry name" value="Ald_DH_CS_GLU"/>
</dbReference>
<feature type="active site" evidence="5">
    <location>
        <position position="255"/>
    </location>
</feature>
<evidence type="ECO:0000256" key="1">
    <source>
        <dbReference type="ARBA" id="ARBA00009986"/>
    </source>
</evidence>
<dbReference type="PROSITE" id="PS00687">
    <property type="entry name" value="ALDEHYDE_DEHYDR_GLU"/>
    <property type="match status" value="1"/>
</dbReference>
<comment type="caution">
    <text evidence="9">The sequence shown here is derived from an EMBL/GenBank/DDBJ whole genome shotgun (WGS) entry which is preliminary data.</text>
</comment>
<evidence type="ECO:0000256" key="7">
    <source>
        <dbReference type="RuleBase" id="RU003345"/>
    </source>
</evidence>
<reference evidence="9" key="1">
    <citation type="submission" date="2022-12" db="EMBL/GenBank/DDBJ databases">
        <title>Reference genome sequencing for broad-spectrum identification of bacterial and archaeal isolates by mass spectrometry.</title>
        <authorList>
            <person name="Sekiguchi Y."/>
            <person name="Tourlousse D.M."/>
        </authorList>
    </citation>
    <scope>NUCLEOTIDE SEQUENCE</scope>
    <source>
        <strain evidence="9">14</strain>
    </source>
</reference>
<protein>
    <recommendedName>
        <fullName evidence="4">Aldehyde dehydrogenase</fullName>
    </recommendedName>
</protein>
<dbReference type="GO" id="GO:0006081">
    <property type="term" value="P:aldehyde metabolic process"/>
    <property type="evidence" value="ECO:0007669"/>
    <property type="project" value="InterPro"/>
</dbReference>
<dbReference type="InterPro" id="IPR012394">
    <property type="entry name" value="Aldehyde_DH_NAD(P)"/>
</dbReference>
<dbReference type="PROSITE" id="PS00070">
    <property type="entry name" value="ALDEHYDE_DEHYDR_CYS"/>
    <property type="match status" value="1"/>
</dbReference>
<dbReference type="InterPro" id="IPR015590">
    <property type="entry name" value="Aldehyde_DH_dom"/>
</dbReference>
<dbReference type="RefSeq" id="WP_281886090.1">
    <property type="nucleotide sequence ID" value="NZ_BSDP01000001.1"/>
</dbReference>
<dbReference type="Gene3D" id="3.40.605.10">
    <property type="entry name" value="Aldehyde Dehydrogenase, Chain A, domain 1"/>
    <property type="match status" value="1"/>
</dbReference>
<dbReference type="InterPro" id="IPR016162">
    <property type="entry name" value="Ald_DH_N"/>
</dbReference>
<proteinExistence type="inferred from homology"/>
<keyword evidence="3" id="KW-0520">NAD</keyword>
<keyword evidence="10" id="KW-1185">Reference proteome</keyword>
<evidence type="ECO:0000256" key="6">
    <source>
        <dbReference type="PROSITE-ProRule" id="PRU10007"/>
    </source>
</evidence>
<evidence type="ECO:0000313" key="9">
    <source>
        <dbReference type="EMBL" id="GLI28584.1"/>
    </source>
</evidence>
<dbReference type="Pfam" id="PF00171">
    <property type="entry name" value="Aldedh"/>
    <property type="match status" value="1"/>
</dbReference>
<dbReference type="PIRSF" id="PIRSF036492">
    <property type="entry name" value="ALDH"/>
    <property type="match status" value="1"/>
</dbReference>
<gene>
    <name evidence="9" type="primary">aldH</name>
    <name evidence="9" type="ORF">ARHIZOSPH14_28260</name>
</gene>
<evidence type="ECO:0000256" key="2">
    <source>
        <dbReference type="ARBA" id="ARBA00023002"/>
    </source>
</evidence>
<dbReference type="EMBL" id="BSDP01000001">
    <property type="protein sequence ID" value="GLI28584.1"/>
    <property type="molecule type" value="Genomic_DNA"/>
</dbReference>
<evidence type="ECO:0000256" key="4">
    <source>
        <dbReference type="PIRNR" id="PIRNR036492"/>
    </source>
</evidence>
<dbReference type="SUPFAM" id="SSF53720">
    <property type="entry name" value="ALDH-like"/>
    <property type="match status" value="1"/>
</dbReference>
<dbReference type="Proteomes" id="UP001144396">
    <property type="component" value="Unassembled WGS sequence"/>
</dbReference>
<dbReference type="AlphaFoldDB" id="A0A9W6D0D9"/>
<dbReference type="GO" id="GO:0004029">
    <property type="term" value="F:aldehyde dehydrogenase (NAD+) activity"/>
    <property type="evidence" value="ECO:0007669"/>
    <property type="project" value="TreeGrafter"/>
</dbReference>
<feature type="active site" evidence="5 6">
    <location>
        <position position="221"/>
    </location>
</feature>
<dbReference type="Gene3D" id="3.40.309.10">
    <property type="entry name" value="Aldehyde Dehydrogenase, Chain A, domain 2"/>
    <property type="match status" value="1"/>
</dbReference>
<comment type="similarity">
    <text evidence="1 4 7">Belongs to the aldehyde dehydrogenase family.</text>
</comment>
<dbReference type="InterPro" id="IPR016160">
    <property type="entry name" value="Ald_DH_CS_CYS"/>
</dbReference>
<dbReference type="InterPro" id="IPR016163">
    <property type="entry name" value="Ald_DH_C"/>
</dbReference>
<dbReference type="FunFam" id="3.40.309.10:FF:000003">
    <property type="entry name" value="Aldehyde dehydrogenase"/>
    <property type="match status" value="1"/>
</dbReference>
<dbReference type="PANTHER" id="PTHR43570">
    <property type="entry name" value="ALDEHYDE DEHYDROGENASE"/>
    <property type="match status" value="1"/>
</dbReference>
<dbReference type="InterPro" id="IPR016161">
    <property type="entry name" value="Ald_DH/histidinol_DH"/>
</dbReference>
<keyword evidence="2 4" id="KW-0560">Oxidoreductase</keyword>